<protein>
    <submittedName>
        <fullName evidence="3">Uncharacterized protein</fullName>
    </submittedName>
</protein>
<proteinExistence type="predicted"/>
<evidence type="ECO:0000256" key="1">
    <source>
        <dbReference type="SAM" id="MobiDB-lite"/>
    </source>
</evidence>
<keyword evidence="2" id="KW-1133">Transmembrane helix</keyword>
<accession>A0ABQ7M3L3</accession>
<dbReference type="Proteomes" id="UP000823674">
    <property type="component" value="Chromosome A06"/>
</dbReference>
<sequence length="289" mass="31862">RRRSRSHSLRYGRRVSARSGTGGSSSSLVSSFSLCFTGVLFTLPALSSLCFWRPVVFVSAAGELRVQRGMPGGWSLDAERVWFRLVRSDFRVWQEAPLLLVGLIARGGGSAVSSVLFRLVASVLPHSERTLEVPFNSETRLAQAAGVCWSPRCWRVEQAALRCRRWSSMASLMRFCLLLLDLLPLPGELFMYSGGVMSTYLSGGVAPIRIGVVGIVPPILPSYKIKLSFLLFLEKAVDEASVGFFCLRSLRILGGSSGFVTYPRAVHLIRSWQCYIAFAFAGYGAAFRF</sequence>
<feature type="compositionally biased region" description="Basic residues" evidence="1">
    <location>
        <begin position="1"/>
        <end position="16"/>
    </location>
</feature>
<name>A0ABQ7M3L3_BRACM</name>
<keyword evidence="4" id="KW-1185">Reference proteome</keyword>
<feature type="transmembrane region" description="Helical" evidence="2">
    <location>
        <begin position="21"/>
        <end position="43"/>
    </location>
</feature>
<feature type="region of interest" description="Disordered" evidence="1">
    <location>
        <begin position="1"/>
        <end position="26"/>
    </location>
</feature>
<comment type="caution">
    <text evidence="3">The sequence shown here is derived from an EMBL/GenBank/DDBJ whole genome shotgun (WGS) entry which is preliminary data.</text>
</comment>
<gene>
    <name evidence="3" type="primary">A06p025300.1_BraROA</name>
    <name evidence="3" type="ORF">IGI04_023345</name>
</gene>
<organism evidence="3 4">
    <name type="scientific">Brassica rapa subsp. trilocularis</name>
    <dbReference type="NCBI Taxonomy" id="1813537"/>
    <lineage>
        <taxon>Eukaryota</taxon>
        <taxon>Viridiplantae</taxon>
        <taxon>Streptophyta</taxon>
        <taxon>Embryophyta</taxon>
        <taxon>Tracheophyta</taxon>
        <taxon>Spermatophyta</taxon>
        <taxon>Magnoliopsida</taxon>
        <taxon>eudicotyledons</taxon>
        <taxon>Gunneridae</taxon>
        <taxon>Pentapetalae</taxon>
        <taxon>rosids</taxon>
        <taxon>malvids</taxon>
        <taxon>Brassicales</taxon>
        <taxon>Brassicaceae</taxon>
        <taxon>Brassiceae</taxon>
        <taxon>Brassica</taxon>
    </lineage>
</organism>
<feature type="non-terminal residue" evidence="3">
    <location>
        <position position="1"/>
    </location>
</feature>
<evidence type="ECO:0000256" key="2">
    <source>
        <dbReference type="SAM" id="Phobius"/>
    </source>
</evidence>
<evidence type="ECO:0000313" key="3">
    <source>
        <dbReference type="EMBL" id="KAG5393382.1"/>
    </source>
</evidence>
<reference evidence="3 4" key="1">
    <citation type="submission" date="2021-03" db="EMBL/GenBank/DDBJ databases">
        <authorList>
            <person name="King G.J."/>
            <person name="Bancroft I."/>
            <person name="Baten A."/>
            <person name="Bloomfield J."/>
            <person name="Borpatragohain P."/>
            <person name="He Z."/>
            <person name="Irish N."/>
            <person name="Irwin J."/>
            <person name="Liu K."/>
            <person name="Mauleon R.P."/>
            <person name="Moore J."/>
            <person name="Morris R."/>
            <person name="Ostergaard L."/>
            <person name="Wang B."/>
            <person name="Wells R."/>
        </authorList>
    </citation>
    <scope>NUCLEOTIDE SEQUENCE [LARGE SCALE GENOMIC DNA]</scope>
    <source>
        <strain evidence="3">R-o-18</strain>
        <tissue evidence="3">Leaf</tissue>
    </source>
</reference>
<keyword evidence="2" id="KW-0812">Transmembrane</keyword>
<keyword evidence="2" id="KW-0472">Membrane</keyword>
<dbReference type="EMBL" id="JADBGQ010000006">
    <property type="protein sequence ID" value="KAG5393382.1"/>
    <property type="molecule type" value="Genomic_DNA"/>
</dbReference>
<evidence type="ECO:0000313" key="4">
    <source>
        <dbReference type="Proteomes" id="UP000823674"/>
    </source>
</evidence>